<proteinExistence type="predicted"/>
<reference evidence="2 3" key="1">
    <citation type="submission" date="2019-04" db="EMBL/GenBank/DDBJ databases">
        <authorList>
            <person name="Li Y."/>
            <person name="Wang J."/>
        </authorList>
    </citation>
    <scope>NUCLEOTIDE SEQUENCE [LARGE SCALE GENOMIC DNA]</scope>
    <source>
        <strain evidence="2 3">DSM 14668</strain>
    </source>
</reference>
<organism evidence="2 3">
    <name type="scientific">Polyangium fumosum</name>
    <dbReference type="NCBI Taxonomy" id="889272"/>
    <lineage>
        <taxon>Bacteria</taxon>
        <taxon>Pseudomonadati</taxon>
        <taxon>Myxococcota</taxon>
        <taxon>Polyangia</taxon>
        <taxon>Polyangiales</taxon>
        <taxon>Polyangiaceae</taxon>
        <taxon>Polyangium</taxon>
    </lineage>
</organism>
<dbReference type="Proteomes" id="UP000309215">
    <property type="component" value="Unassembled WGS sequence"/>
</dbReference>
<accession>A0A4V5PJI0</accession>
<dbReference type="PANTHER" id="PTHR43130:SF2">
    <property type="entry name" value="DJ-1_PFPI DOMAIN-CONTAINING PROTEIN"/>
    <property type="match status" value="1"/>
</dbReference>
<evidence type="ECO:0000313" key="3">
    <source>
        <dbReference type="Proteomes" id="UP000309215"/>
    </source>
</evidence>
<keyword evidence="3" id="KW-1185">Reference proteome</keyword>
<evidence type="ECO:0000313" key="2">
    <source>
        <dbReference type="EMBL" id="TKC91460.1"/>
    </source>
</evidence>
<dbReference type="InterPro" id="IPR052158">
    <property type="entry name" value="INH-QAR"/>
</dbReference>
<dbReference type="OrthoDB" id="9798003at2"/>
<dbReference type="RefSeq" id="WP_136936420.1">
    <property type="nucleotide sequence ID" value="NZ_SSMQ01000143.1"/>
</dbReference>
<dbReference type="GO" id="GO:0006355">
    <property type="term" value="P:regulation of DNA-templated transcription"/>
    <property type="evidence" value="ECO:0007669"/>
    <property type="project" value="TreeGrafter"/>
</dbReference>
<dbReference type="SUPFAM" id="SSF52317">
    <property type="entry name" value="Class I glutamine amidotransferase-like"/>
    <property type="match status" value="1"/>
</dbReference>
<dbReference type="Gene3D" id="3.40.50.880">
    <property type="match status" value="1"/>
</dbReference>
<gene>
    <name evidence="2" type="ORF">E8A74_50660</name>
</gene>
<feature type="domain" description="DJ-1/PfpI" evidence="1">
    <location>
        <begin position="5"/>
        <end position="168"/>
    </location>
</feature>
<evidence type="ECO:0000259" key="1">
    <source>
        <dbReference type="Pfam" id="PF01965"/>
    </source>
</evidence>
<dbReference type="PANTHER" id="PTHR43130">
    <property type="entry name" value="ARAC-FAMILY TRANSCRIPTIONAL REGULATOR"/>
    <property type="match status" value="1"/>
</dbReference>
<sequence>MPERTIAFVVFPEITPLDLVGPLQVLQALEGLSDLRTVTVGERIEPVATDLPFRIVPARTFDEVPEPYGIIVPGGLLGPFHAMASDRLMGWLKRAASTASFVGSVCTGSLVLAALGLLEGKKATTHWSFLPHLARFGATPVKGRWVEDGNVITAAGVSAGIDMALALAARLTNESAAKTAQLILEYEPQPPFGPIAWEGSAPLLQAMGGVVAQQLPTILREKPELLAKFAP</sequence>
<name>A0A4V5PJI0_9BACT</name>
<dbReference type="CDD" id="cd03139">
    <property type="entry name" value="GATase1_PfpI_2"/>
    <property type="match status" value="1"/>
</dbReference>
<comment type="caution">
    <text evidence="2">The sequence shown here is derived from an EMBL/GenBank/DDBJ whole genome shotgun (WGS) entry which is preliminary data.</text>
</comment>
<dbReference type="InterPro" id="IPR002818">
    <property type="entry name" value="DJ-1/PfpI"/>
</dbReference>
<dbReference type="Pfam" id="PF01965">
    <property type="entry name" value="DJ-1_PfpI"/>
    <property type="match status" value="1"/>
</dbReference>
<dbReference type="InterPro" id="IPR029062">
    <property type="entry name" value="Class_I_gatase-like"/>
</dbReference>
<dbReference type="EMBL" id="SSMQ01000143">
    <property type="protein sequence ID" value="TKC91460.1"/>
    <property type="molecule type" value="Genomic_DNA"/>
</dbReference>
<protein>
    <submittedName>
        <fullName evidence="2">DJ-1/PfpI family protein</fullName>
    </submittedName>
</protein>
<dbReference type="AlphaFoldDB" id="A0A4V5PJI0"/>